<dbReference type="Pfam" id="PF25967">
    <property type="entry name" value="RND-MFP_C"/>
    <property type="match status" value="1"/>
</dbReference>
<dbReference type="AlphaFoldDB" id="A0AA49GLY9"/>
<dbReference type="Gene3D" id="2.40.50.100">
    <property type="match status" value="1"/>
</dbReference>
<proteinExistence type="inferred from homology"/>
<organism evidence="8">
    <name type="scientific">Roseihalotalea indica</name>
    <dbReference type="NCBI Taxonomy" id="2867963"/>
    <lineage>
        <taxon>Bacteria</taxon>
        <taxon>Pseudomonadati</taxon>
        <taxon>Bacteroidota</taxon>
        <taxon>Cytophagia</taxon>
        <taxon>Cytophagales</taxon>
        <taxon>Catalimonadaceae</taxon>
        <taxon>Roseihalotalea</taxon>
    </lineage>
</organism>
<dbReference type="GO" id="GO:0046677">
    <property type="term" value="P:response to antibiotic"/>
    <property type="evidence" value="ECO:0007669"/>
    <property type="project" value="TreeGrafter"/>
</dbReference>
<reference evidence="8" key="1">
    <citation type="journal article" date="2023" name="Comput. Struct. Biotechnol. J.">
        <title>Discovery of a novel marine Bacteroidetes with a rich repertoire of carbohydrate-active enzymes.</title>
        <authorList>
            <person name="Chen B."/>
            <person name="Liu G."/>
            <person name="Chen Q."/>
            <person name="Wang H."/>
            <person name="Liu L."/>
            <person name="Tang K."/>
        </authorList>
    </citation>
    <scope>NUCLEOTIDE SEQUENCE</scope>
    <source>
        <strain evidence="8">TK19036</strain>
    </source>
</reference>
<evidence type="ECO:0000259" key="6">
    <source>
        <dbReference type="Pfam" id="PF25944"/>
    </source>
</evidence>
<dbReference type="Gene3D" id="2.40.420.20">
    <property type="match status" value="1"/>
</dbReference>
<dbReference type="GO" id="GO:0005886">
    <property type="term" value="C:plasma membrane"/>
    <property type="evidence" value="ECO:0007669"/>
    <property type="project" value="TreeGrafter"/>
</dbReference>
<evidence type="ECO:0000259" key="7">
    <source>
        <dbReference type="Pfam" id="PF25967"/>
    </source>
</evidence>
<sequence length="381" mass="41817">MLKNSWQGFITAILIIPLEIFLQSCTGDSKGNTLQTAQVQEYPVKKLSYQSVVTNKSYPATVEGIQTVELRPRVEGYLEEIYVDEGARVKKGQLLFRINSDEFNEQVNSAKANVAVAQANLNAAQMEVEKQRPLVERDIVGEYALTSAQYSQESAKAALEQAKASLQNARTNLNYTLIKSPVDGIIGIIPYRIGSLVNSNIAEPLTFISDISKVRVYFSVNEKDFLTLSRGVLEREKGGQIENQQEVKLVLVDGREYDEEGVIDAVSGLINSSTGSATLRATFDNPDGLLRSGSSATVKIPSEMDSALVVPQAATYEIQNKRFIYVVNDSNQVEPQEITVTPDDNGQNFIVLSGLEPTDRVVTEGINSLKSDMKIAPVEAD</sequence>
<dbReference type="SUPFAM" id="SSF111369">
    <property type="entry name" value="HlyD-like secretion proteins"/>
    <property type="match status" value="1"/>
</dbReference>
<gene>
    <name evidence="8" type="ORF">K4G66_21775</name>
</gene>
<dbReference type="GO" id="GO:0022857">
    <property type="term" value="F:transmembrane transporter activity"/>
    <property type="evidence" value="ECO:0007669"/>
    <property type="project" value="InterPro"/>
</dbReference>
<feature type="domain" description="Multidrug resistance protein MdtA-like alpha-helical hairpin" evidence="4">
    <location>
        <begin position="107"/>
        <end position="176"/>
    </location>
</feature>
<dbReference type="InterPro" id="IPR058627">
    <property type="entry name" value="MdtA-like_C"/>
</dbReference>
<name>A0AA49GLY9_9BACT</name>
<dbReference type="Gene3D" id="2.40.30.170">
    <property type="match status" value="1"/>
</dbReference>
<keyword evidence="3" id="KW-0175">Coiled coil</keyword>
<dbReference type="InterPro" id="IPR006143">
    <property type="entry name" value="RND_pump_MFP"/>
</dbReference>
<evidence type="ECO:0000256" key="3">
    <source>
        <dbReference type="SAM" id="Coils"/>
    </source>
</evidence>
<dbReference type="PANTHER" id="PTHR30158">
    <property type="entry name" value="ACRA/E-RELATED COMPONENT OF DRUG EFFLUX TRANSPORTER"/>
    <property type="match status" value="1"/>
</dbReference>
<protein>
    <submittedName>
        <fullName evidence="8">Efflux RND transporter periplasmic adaptor subunit</fullName>
    </submittedName>
</protein>
<dbReference type="Pfam" id="PF25917">
    <property type="entry name" value="BSH_RND"/>
    <property type="match status" value="1"/>
</dbReference>
<dbReference type="Pfam" id="PF25944">
    <property type="entry name" value="Beta-barrel_RND"/>
    <property type="match status" value="1"/>
</dbReference>
<dbReference type="EMBL" id="CP120682">
    <property type="protein sequence ID" value="WKN35010.1"/>
    <property type="molecule type" value="Genomic_DNA"/>
</dbReference>
<feature type="domain" description="Multidrug resistance protein MdtA-like C-terminal permuted SH3" evidence="7">
    <location>
        <begin position="307"/>
        <end position="367"/>
    </location>
</feature>
<feature type="coiled-coil region" evidence="3">
    <location>
        <begin position="100"/>
        <end position="127"/>
    </location>
</feature>
<dbReference type="InterPro" id="IPR058625">
    <property type="entry name" value="MdtA-like_BSH"/>
</dbReference>
<dbReference type="NCBIfam" id="TIGR01730">
    <property type="entry name" value="RND_mfp"/>
    <property type="match status" value="1"/>
</dbReference>
<comment type="similarity">
    <text evidence="2">Belongs to the membrane fusion protein (MFP) (TC 8.A.1) family.</text>
</comment>
<dbReference type="InterPro" id="IPR058626">
    <property type="entry name" value="MdtA-like_b-barrel"/>
</dbReference>
<feature type="domain" description="Multidrug resistance protein MdtA-like barrel-sandwich hybrid" evidence="5">
    <location>
        <begin position="67"/>
        <end position="206"/>
    </location>
</feature>
<comment type="subcellular location">
    <subcellularLocation>
        <location evidence="1">Cell envelope</location>
    </subcellularLocation>
</comment>
<evidence type="ECO:0000259" key="4">
    <source>
        <dbReference type="Pfam" id="PF25876"/>
    </source>
</evidence>
<feature type="domain" description="Multidrug resistance protein MdtA-like beta-barrel" evidence="6">
    <location>
        <begin position="214"/>
        <end position="300"/>
    </location>
</feature>
<evidence type="ECO:0000256" key="1">
    <source>
        <dbReference type="ARBA" id="ARBA00004196"/>
    </source>
</evidence>
<accession>A0AA49GLY9</accession>
<evidence type="ECO:0000259" key="5">
    <source>
        <dbReference type="Pfam" id="PF25917"/>
    </source>
</evidence>
<dbReference type="Pfam" id="PF25876">
    <property type="entry name" value="HH_MFP_RND"/>
    <property type="match status" value="1"/>
</dbReference>
<reference evidence="8" key="2">
    <citation type="journal article" date="2024" name="Antonie Van Leeuwenhoek">
        <title>Roseihalotalea indica gen. nov., sp. nov., a halophilic Bacteroidetes from mesopelagic Southwest Indian Ocean with higher carbohydrate metabolic potential.</title>
        <authorList>
            <person name="Chen B."/>
            <person name="Zhang M."/>
            <person name="Lin D."/>
            <person name="Ye J."/>
            <person name="Tang K."/>
        </authorList>
    </citation>
    <scope>NUCLEOTIDE SEQUENCE</scope>
    <source>
        <strain evidence="8">TK19036</strain>
    </source>
</reference>
<dbReference type="PANTHER" id="PTHR30158:SF23">
    <property type="entry name" value="MULTIDRUG RESISTANCE PROTEIN MEXA"/>
    <property type="match status" value="1"/>
</dbReference>
<evidence type="ECO:0000256" key="2">
    <source>
        <dbReference type="ARBA" id="ARBA00009477"/>
    </source>
</evidence>
<evidence type="ECO:0000313" key="8">
    <source>
        <dbReference type="EMBL" id="WKN35010.1"/>
    </source>
</evidence>
<dbReference type="InterPro" id="IPR058624">
    <property type="entry name" value="MdtA-like_HH"/>
</dbReference>
<dbReference type="GO" id="GO:0030313">
    <property type="term" value="C:cell envelope"/>
    <property type="evidence" value="ECO:0007669"/>
    <property type="project" value="UniProtKB-SubCell"/>
</dbReference>
<dbReference type="Gene3D" id="1.10.287.470">
    <property type="entry name" value="Helix hairpin bin"/>
    <property type="match status" value="1"/>
</dbReference>